<dbReference type="Proteomes" id="UP001157961">
    <property type="component" value="Unassembled WGS sequence"/>
</dbReference>
<comment type="caution">
    <text evidence="1">The sequence shown here is derived from an EMBL/GenBank/DDBJ whole genome shotgun (WGS) entry which is preliminary data.</text>
</comment>
<dbReference type="EMBL" id="FXTY01000010">
    <property type="protein sequence ID" value="SMP34798.1"/>
    <property type="molecule type" value="Genomic_DNA"/>
</dbReference>
<evidence type="ECO:0000313" key="2">
    <source>
        <dbReference type="Proteomes" id="UP001157961"/>
    </source>
</evidence>
<dbReference type="InterPro" id="IPR044691">
    <property type="entry name" value="DCC1_Trx"/>
</dbReference>
<evidence type="ECO:0000313" key="1">
    <source>
        <dbReference type="EMBL" id="SMP34798.1"/>
    </source>
</evidence>
<sequence>MQKTKEHVVVRPITAQGSTGDAVPSIYYDGSCPLCTAEINHYASRIGRSKLQLVDVSMEGADLKSDLGVEDAMSRFHVRKPDGELVSGAKAFVEVWRLAPGWTWAARLASIPGVLPIMEVSYRGFLVVRPAISALATVLGVQAANPQPTRCRKTGDLDV</sequence>
<accession>A0ABY1PKH8</accession>
<dbReference type="InterPro" id="IPR007263">
    <property type="entry name" value="DCC1-like"/>
</dbReference>
<gene>
    <name evidence="1" type="ORF">SAMN06265373_110103</name>
</gene>
<proteinExistence type="predicted"/>
<dbReference type="PANTHER" id="PTHR34290:SF2">
    <property type="entry name" value="OS04G0668800 PROTEIN"/>
    <property type="match status" value="1"/>
</dbReference>
<organism evidence="1 2">
    <name type="scientific">Shimia sagamensis</name>
    <dbReference type="NCBI Taxonomy" id="1566352"/>
    <lineage>
        <taxon>Bacteria</taxon>
        <taxon>Pseudomonadati</taxon>
        <taxon>Pseudomonadota</taxon>
        <taxon>Alphaproteobacteria</taxon>
        <taxon>Rhodobacterales</taxon>
        <taxon>Roseobacteraceae</taxon>
    </lineage>
</organism>
<dbReference type="RefSeq" id="WP_283427781.1">
    <property type="nucleotide sequence ID" value="NZ_FXTY01000010.1"/>
</dbReference>
<dbReference type="Pfam" id="PF04134">
    <property type="entry name" value="DCC1-like"/>
    <property type="match status" value="1"/>
</dbReference>
<name>A0ABY1PKH8_9RHOB</name>
<protein>
    <submittedName>
        <fullName evidence="1">Predicted thiol-disulfide oxidoreductase YuxK, DCC family</fullName>
    </submittedName>
</protein>
<keyword evidence="2" id="KW-1185">Reference proteome</keyword>
<dbReference type="PANTHER" id="PTHR34290">
    <property type="entry name" value="SI:CH73-390P7.2"/>
    <property type="match status" value="1"/>
</dbReference>
<reference evidence="1 2" key="1">
    <citation type="submission" date="2017-05" db="EMBL/GenBank/DDBJ databases">
        <authorList>
            <person name="Varghese N."/>
            <person name="Submissions S."/>
        </authorList>
    </citation>
    <scope>NUCLEOTIDE SEQUENCE [LARGE SCALE GENOMIC DNA]</scope>
    <source>
        <strain evidence="1 2">DSM 29734</strain>
    </source>
</reference>